<comment type="caution">
    <text evidence="1">The sequence shown here is derived from an EMBL/GenBank/DDBJ whole genome shotgun (WGS) entry which is preliminary data.</text>
</comment>
<dbReference type="Proteomes" id="UP001181347">
    <property type="component" value="Unassembled WGS sequence"/>
</dbReference>
<dbReference type="AlphaFoldDB" id="A0AAE4LJ31"/>
<sequence>MDEVRIKDLASASGQLAEFDAFEFIVDVPTAAASMKVSGKEIKGVMAPKKHTHAVSDITGLSGELDKKLDKKGGSISGDLSVMGDTYLRRLHLEEFLEVPEYRYNRIETIVGDRWSAPGGGIVEVVSSEKRTLVVKLEDGEISTLRENDLCMGIFLNSAMDASSGNTVNSDDSFGNRTYAGFTTCYFRLTECLDRDTYAEWRYELREGYPYHPQAAMQFVAFGNTTDKERQTSRYETRTYLRFLTGMDDWTIRTENIAAQFGDLSNLKAHGLDMTGYSAYLKNIYLTGFLSDKSGDSWFDSATGDMQLFNRTTGYGVSFRNGILRFGRIDPAKPDTGTDFDELMQTISSTLETLGRINSDEYVSPVEKSFLKERLQDIRTEYEQLRTNALRLLSVFRYRSVNGKTLMVYGKRRAVRLLADEWTPYEDAYQRAVATIGKYTQSEPEFIPIEADFADIEAYYTARRTIGALLDEAAKNDNGDLEYLRENFQDISTEIDAGSGVVLSGFVGVKDDTDKKVVAGMAGCALKGAPTSKHGKLMFFAGADGIENAATAATRIYEDGHVEMASGIFSGYSKVQFKYFTDEGTDYNASTRKYTLNRNFNLIANGADFGSFIVWLNLPVSAEYIGSVVNLYDCPIRTRSSPNIVLAADDTQSGIVTTLKKDAYGMGYLPVPRIETYGGLLQLLAVPSPYSSVKCMWHVTYQMMSEFRIYEE</sequence>
<name>A0AAE4LJ31_9BACT</name>
<accession>A0AAE4LJ31</accession>
<organism evidence="1 2">
    <name type="scientific">Alistipes finegoldii</name>
    <dbReference type="NCBI Taxonomy" id="214856"/>
    <lineage>
        <taxon>Bacteria</taxon>
        <taxon>Pseudomonadati</taxon>
        <taxon>Bacteroidota</taxon>
        <taxon>Bacteroidia</taxon>
        <taxon>Bacteroidales</taxon>
        <taxon>Rikenellaceae</taxon>
        <taxon>Alistipes</taxon>
    </lineage>
</organism>
<proteinExistence type="predicted"/>
<gene>
    <name evidence="1" type="ORF">RVH17_02695</name>
</gene>
<evidence type="ECO:0000313" key="1">
    <source>
        <dbReference type="EMBL" id="MDU0259026.1"/>
    </source>
</evidence>
<dbReference type="EMBL" id="JAWDES010000004">
    <property type="protein sequence ID" value="MDU0259026.1"/>
    <property type="molecule type" value="Genomic_DNA"/>
</dbReference>
<evidence type="ECO:0000313" key="2">
    <source>
        <dbReference type="Proteomes" id="UP001181347"/>
    </source>
</evidence>
<protein>
    <submittedName>
        <fullName evidence="1">Uncharacterized protein</fullName>
    </submittedName>
</protein>
<reference evidence="1" key="1">
    <citation type="submission" date="2023-10" db="EMBL/GenBank/DDBJ databases">
        <title>Genome Sequence of the Bacteria from From Gut Wall in Crohn's Disease.</title>
        <authorList>
            <person name="Rodriguez-Palacios A."/>
        </authorList>
    </citation>
    <scope>NUCLEOTIDE SEQUENCE</scope>
    <source>
        <strain evidence="1">CavFT-hAR58</strain>
    </source>
</reference>
<dbReference type="RefSeq" id="WP_195579396.1">
    <property type="nucleotide sequence ID" value="NZ_JAKNDZ010000006.1"/>
</dbReference>